<name>A0ABW4P116_9NOCA</name>
<organism evidence="7 8">
    <name type="scientific">Rhodococcus gannanensis</name>
    <dbReference type="NCBI Taxonomy" id="1960308"/>
    <lineage>
        <taxon>Bacteria</taxon>
        <taxon>Bacillati</taxon>
        <taxon>Actinomycetota</taxon>
        <taxon>Actinomycetes</taxon>
        <taxon>Mycobacteriales</taxon>
        <taxon>Nocardiaceae</taxon>
        <taxon>Rhodococcus</taxon>
    </lineage>
</organism>
<dbReference type="InterPro" id="IPR027417">
    <property type="entry name" value="P-loop_NTPase"/>
</dbReference>
<feature type="compositionally biased region" description="Low complexity" evidence="5">
    <location>
        <begin position="342"/>
        <end position="351"/>
    </location>
</feature>
<protein>
    <submittedName>
        <fullName evidence="7">ABC transporter ATP-binding protein</fullName>
    </submittedName>
</protein>
<dbReference type="SMART" id="SM00382">
    <property type="entry name" value="AAA"/>
    <property type="match status" value="1"/>
</dbReference>
<feature type="compositionally biased region" description="Low complexity" evidence="5">
    <location>
        <begin position="304"/>
        <end position="317"/>
    </location>
</feature>
<evidence type="ECO:0000256" key="2">
    <source>
        <dbReference type="ARBA" id="ARBA00022448"/>
    </source>
</evidence>
<evidence type="ECO:0000256" key="3">
    <source>
        <dbReference type="ARBA" id="ARBA00022741"/>
    </source>
</evidence>
<keyword evidence="8" id="KW-1185">Reference proteome</keyword>
<feature type="region of interest" description="Disordered" evidence="5">
    <location>
        <begin position="304"/>
        <end position="371"/>
    </location>
</feature>
<dbReference type="PANTHER" id="PTHR43335">
    <property type="entry name" value="ABC TRANSPORTER, ATP-BINDING PROTEIN"/>
    <property type="match status" value="1"/>
</dbReference>
<reference evidence="8" key="1">
    <citation type="journal article" date="2019" name="Int. J. Syst. Evol. Microbiol.">
        <title>The Global Catalogue of Microorganisms (GCM) 10K type strain sequencing project: providing services to taxonomists for standard genome sequencing and annotation.</title>
        <authorList>
            <consortium name="The Broad Institute Genomics Platform"/>
            <consortium name="The Broad Institute Genome Sequencing Center for Infectious Disease"/>
            <person name="Wu L."/>
            <person name="Ma J."/>
        </authorList>
    </citation>
    <scope>NUCLEOTIDE SEQUENCE [LARGE SCALE GENOMIC DNA]</scope>
    <source>
        <strain evidence="8">DT72</strain>
    </source>
</reference>
<comment type="similarity">
    <text evidence="1">Belongs to the ABC transporter superfamily.</text>
</comment>
<dbReference type="Proteomes" id="UP001597286">
    <property type="component" value="Unassembled WGS sequence"/>
</dbReference>
<dbReference type="Gene3D" id="3.40.50.300">
    <property type="entry name" value="P-loop containing nucleotide triphosphate hydrolases"/>
    <property type="match status" value="1"/>
</dbReference>
<dbReference type="InterPro" id="IPR003593">
    <property type="entry name" value="AAA+_ATPase"/>
</dbReference>
<gene>
    <name evidence="7" type="ORF">ACFSJG_05205</name>
</gene>
<feature type="compositionally biased region" description="Pro residues" evidence="5">
    <location>
        <begin position="355"/>
        <end position="371"/>
    </location>
</feature>
<evidence type="ECO:0000256" key="4">
    <source>
        <dbReference type="ARBA" id="ARBA00022840"/>
    </source>
</evidence>
<feature type="compositionally biased region" description="Pro residues" evidence="5">
    <location>
        <begin position="318"/>
        <end position="328"/>
    </location>
</feature>
<evidence type="ECO:0000313" key="8">
    <source>
        <dbReference type="Proteomes" id="UP001597286"/>
    </source>
</evidence>
<dbReference type="PANTHER" id="PTHR43335:SF4">
    <property type="entry name" value="ABC TRANSPORTER, ATP-BINDING PROTEIN"/>
    <property type="match status" value="1"/>
</dbReference>
<dbReference type="Pfam" id="PF00005">
    <property type="entry name" value="ABC_tran"/>
    <property type="match status" value="1"/>
</dbReference>
<sequence length="371" mass="38454">MNAGVPAIEAVALTKQFGAAHAVSNLSFQVPAGSITGFVGPNGAGKTTTLRMLLGLVTPTAGYATIAGVPFGQLRQPARVVGAVLDSRGAHPKRSTIDHLRVYAAAIGVPDHRADEVMAMVGLASAARQKVATHSLGMRQRLALATALLGDPQILVLDEPANGLDPEGMAWLREFLHAYASVGRTVLVSSHLLRELEQSVTRVVIVNRGTLVYQGDMEELRARHSARVFVTSSDPSALALALAAQGIVDAQMMTDGRLAVRGAPVPTIGAVAESAGVTVFGADTENVDLEQVFLTMTSGQYTAQPFTAPQPFQQAPAPGYPPAPPPGYAPQAGYPTQPPQAPTGTHPTAGGYPPGTYPPPPADRPGPGGPR</sequence>
<comment type="caution">
    <text evidence="7">The sequence shown here is derived from an EMBL/GenBank/DDBJ whole genome shotgun (WGS) entry which is preliminary data.</text>
</comment>
<dbReference type="PROSITE" id="PS50893">
    <property type="entry name" value="ABC_TRANSPORTER_2"/>
    <property type="match status" value="1"/>
</dbReference>
<dbReference type="EMBL" id="JBHUFB010000007">
    <property type="protein sequence ID" value="MFD1811602.1"/>
    <property type="molecule type" value="Genomic_DNA"/>
</dbReference>
<dbReference type="RefSeq" id="WP_378484133.1">
    <property type="nucleotide sequence ID" value="NZ_JBHUFB010000007.1"/>
</dbReference>
<dbReference type="GO" id="GO:0005524">
    <property type="term" value="F:ATP binding"/>
    <property type="evidence" value="ECO:0007669"/>
    <property type="project" value="UniProtKB-KW"/>
</dbReference>
<dbReference type="InterPro" id="IPR003439">
    <property type="entry name" value="ABC_transporter-like_ATP-bd"/>
</dbReference>
<keyword evidence="3" id="KW-0547">Nucleotide-binding</keyword>
<keyword evidence="4 7" id="KW-0067">ATP-binding</keyword>
<proteinExistence type="inferred from homology"/>
<evidence type="ECO:0000256" key="1">
    <source>
        <dbReference type="ARBA" id="ARBA00005417"/>
    </source>
</evidence>
<evidence type="ECO:0000259" key="6">
    <source>
        <dbReference type="PROSITE" id="PS50893"/>
    </source>
</evidence>
<accession>A0ABW4P116</accession>
<evidence type="ECO:0000313" key="7">
    <source>
        <dbReference type="EMBL" id="MFD1811602.1"/>
    </source>
</evidence>
<dbReference type="SUPFAM" id="SSF52540">
    <property type="entry name" value="P-loop containing nucleoside triphosphate hydrolases"/>
    <property type="match status" value="1"/>
</dbReference>
<feature type="domain" description="ABC transporter" evidence="6">
    <location>
        <begin position="8"/>
        <end position="233"/>
    </location>
</feature>
<evidence type="ECO:0000256" key="5">
    <source>
        <dbReference type="SAM" id="MobiDB-lite"/>
    </source>
</evidence>
<keyword evidence="2" id="KW-0813">Transport</keyword>